<dbReference type="EMBL" id="GBRH01201354">
    <property type="protein sequence ID" value="JAD96541.1"/>
    <property type="molecule type" value="Transcribed_RNA"/>
</dbReference>
<reference evidence="1" key="1">
    <citation type="submission" date="2014-09" db="EMBL/GenBank/DDBJ databases">
        <authorList>
            <person name="Magalhaes I.L.F."/>
            <person name="Oliveira U."/>
            <person name="Santos F.R."/>
            <person name="Vidigal T.H.D.A."/>
            <person name="Brescovit A.D."/>
            <person name="Santos A.J."/>
        </authorList>
    </citation>
    <scope>NUCLEOTIDE SEQUENCE</scope>
    <source>
        <tissue evidence="1">Shoot tissue taken approximately 20 cm above the soil surface</tissue>
    </source>
</reference>
<name>A0A0A9E920_ARUDO</name>
<dbReference type="AlphaFoldDB" id="A0A0A9E920"/>
<accession>A0A0A9E920</accession>
<protein>
    <submittedName>
        <fullName evidence="1">Uncharacterized protein</fullName>
    </submittedName>
</protein>
<organism evidence="1">
    <name type="scientific">Arundo donax</name>
    <name type="common">Giant reed</name>
    <name type="synonym">Donax arundinaceus</name>
    <dbReference type="NCBI Taxonomy" id="35708"/>
    <lineage>
        <taxon>Eukaryota</taxon>
        <taxon>Viridiplantae</taxon>
        <taxon>Streptophyta</taxon>
        <taxon>Embryophyta</taxon>
        <taxon>Tracheophyta</taxon>
        <taxon>Spermatophyta</taxon>
        <taxon>Magnoliopsida</taxon>
        <taxon>Liliopsida</taxon>
        <taxon>Poales</taxon>
        <taxon>Poaceae</taxon>
        <taxon>PACMAD clade</taxon>
        <taxon>Arundinoideae</taxon>
        <taxon>Arundineae</taxon>
        <taxon>Arundo</taxon>
    </lineage>
</organism>
<reference evidence="1" key="2">
    <citation type="journal article" date="2015" name="Data Brief">
        <title>Shoot transcriptome of the giant reed, Arundo donax.</title>
        <authorList>
            <person name="Barrero R.A."/>
            <person name="Guerrero F.D."/>
            <person name="Moolhuijzen P."/>
            <person name="Goolsby J.A."/>
            <person name="Tidwell J."/>
            <person name="Bellgard S.E."/>
            <person name="Bellgard M.I."/>
        </authorList>
    </citation>
    <scope>NUCLEOTIDE SEQUENCE</scope>
    <source>
        <tissue evidence="1">Shoot tissue taken approximately 20 cm above the soil surface</tissue>
    </source>
</reference>
<sequence>MSKCIVPCVRSCTCLVCGLLVNQRFSFDLKFYYVR</sequence>
<proteinExistence type="predicted"/>
<evidence type="ECO:0000313" key="1">
    <source>
        <dbReference type="EMBL" id="JAD96541.1"/>
    </source>
</evidence>